<dbReference type="Pfam" id="PF20077">
    <property type="entry name" value="CcmD_alt"/>
    <property type="match status" value="1"/>
</dbReference>
<dbReference type="RefSeq" id="WP_090149001.1">
    <property type="nucleotide sequence ID" value="NZ_FNAN01000006.1"/>
</dbReference>
<keyword evidence="1" id="KW-0472">Membrane</keyword>
<name>A0A1G7EAK8_9BACT</name>
<proteinExistence type="predicted"/>
<feature type="transmembrane region" description="Helical" evidence="1">
    <location>
        <begin position="41"/>
        <end position="60"/>
    </location>
</feature>
<keyword evidence="3" id="KW-1185">Reference proteome</keyword>
<dbReference type="EMBL" id="FNAN01000006">
    <property type="protein sequence ID" value="SDE60721.1"/>
    <property type="molecule type" value="Genomic_DNA"/>
</dbReference>
<evidence type="ECO:0000313" key="2">
    <source>
        <dbReference type="EMBL" id="SDE60721.1"/>
    </source>
</evidence>
<keyword evidence="1" id="KW-0812">Transmembrane</keyword>
<dbReference type="Proteomes" id="UP000198748">
    <property type="component" value="Unassembled WGS sequence"/>
</dbReference>
<reference evidence="3" key="1">
    <citation type="submission" date="2016-10" db="EMBL/GenBank/DDBJ databases">
        <authorList>
            <person name="Varghese N."/>
            <person name="Submissions S."/>
        </authorList>
    </citation>
    <scope>NUCLEOTIDE SEQUENCE [LARGE SCALE GENOMIC DNA]</scope>
    <source>
        <strain evidence="3">DSM 25329</strain>
    </source>
</reference>
<evidence type="ECO:0000313" key="3">
    <source>
        <dbReference type="Proteomes" id="UP000198748"/>
    </source>
</evidence>
<accession>A0A1G7EAK8</accession>
<evidence type="ECO:0000256" key="1">
    <source>
        <dbReference type="SAM" id="Phobius"/>
    </source>
</evidence>
<sequence>MKALSKYVSKLSLLLSVLLPLMGHGQSQGPVSDLLRQDGKLWVVVTVIAVVFTGLFYYIFRLNQRINRLKNRR</sequence>
<protein>
    <submittedName>
        <fullName evidence="2">CcmD family protein</fullName>
    </submittedName>
</protein>
<gene>
    <name evidence="2" type="ORF">SAMN04487996_1066</name>
</gene>
<dbReference type="AlphaFoldDB" id="A0A1G7EAK8"/>
<keyword evidence="1" id="KW-1133">Transmembrane helix</keyword>
<organism evidence="2 3">
    <name type="scientific">Dyadobacter soli</name>
    <dbReference type="NCBI Taxonomy" id="659014"/>
    <lineage>
        <taxon>Bacteria</taxon>
        <taxon>Pseudomonadati</taxon>
        <taxon>Bacteroidota</taxon>
        <taxon>Cytophagia</taxon>
        <taxon>Cytophagales</taxon>
        <taxon>Spirosomataceae</taxon>
        <taxon>Dyadobacter</taxon>
    </lineage>
</organism>